<gene>
    <name evidence="1" type="ORF">EAH89_17335</name>
</gene>
<dbReference type="EMBL" id="RCZP01000018">
    <property type="protein sequence ID" value="TPG53281.1"/>
    <property type="molecule type" value="Genomic_DNA"/>
</dbReference>
<dbReference type="InterPro" id="IPR024400">
    <property type="entry name" value="DUF2635"/>
</dbReference>
<comment type="caution">
    <text evidence="1">The sequence shown here is derived from an EMBL/GenBank/DDBJ whole genome shotgun (WGS) entry which is preliminary data.</text>
</comment>
<dbReference type="RefSeq" id="WP_140884984.1">
    <property type="nucleotide sequence ID" value="NZ_RCZP01000018.1"/>
</dbReference>
<name>A0A502FV32_9PROT</name>
<proteinExistence type="predicted"/>
<dbReference type="Proteomes" id="UP000317078">
    <property type="component" value="Unassembled WGS sequence"/>
</dbReference>
<organism evidence="1 2">
    <name type="scientific">Muricoccus nepalensis</name>
    <dbReference type="NCBI Taxonomy" id="1854500"/>
    <lineage>
        <taxon>Bacteria</taxon>
        <taxon>Pseudomonadati</taxon>
        <taxon>Pseudomonadota</taxon>
        <taxon>Alphaproteobacteria</taxon>
        <taxon>Acetobacterales</taxon>
        <taxon>Roseomonadaceae</taxon>
        <taxon>Muricoccus</taxon>
    </lineage>
</organism>
<keyword evidence="2" id="KW-1185">Reference proteome</keyword>
<evidence type="ECO:0000313" key="2">
    <source>
        <dbReference type="Proteomes" id="UP000317078"/>
    </source>
</evidence>
<dbReference type="Pfam" id="PF10948">
    <property type="entry name" value="DUF2635"/>
    <property type="match status" value="1"/>
</dbReference>
<evidence type="ECO:0000313" key="1">
    <source>
        <dbReference type="EMBL" id="TPG53281.1"/>
    </source>
</evidence>
<dbReference type="AlphaFoldDB" id="A0A502FV32"/>
<dbReference type="OrthoDB" id="7362462at2"/>
<accession>A0A502FV32</accession>
<reference evidence="1 2" key="1">
    <citation type="journal article" date="2019" name="Environ. Microbiol.">
        <title>Species interactions and distinct microbial communities in high Arctic permafrost affected cryosols are associated with the CH4 and CO2 gas fluxes.</title>
        <authorList>
            <person name="Altshuler I."/>
            <person name="Hamel J."/>
            <person name="Turney S."/>
            <person name="Magnuson E."/>
            <person name="Levesque R."/>
            <person name="Greer C."/>
            <person name="Whyte L.G."/>
        </authorList>
    </citation>
    <scope>NUCLEOTIDE SEQUENCE [LARGE SCALE GENOMIC DNA]</scope>
    <source>
        <strain evidence="1 2">S9.3B</strain>
    </source>
</reference>
<protein>
    <submittedName>
        <fullName evidence="1">DUF2635 domain-containing protein</fullName>
    </submittedName>
</protein>
<sequence length="218" mass="22371">MIVIPKTGFQITDPDQHDFLPPEGRAVPDTDYWYKRILDGDVTRAPPGYTPIRPIFQQIAPGTTAERPDPASPGMVRFNTDLVGLEVYLGTSAGWQLLSGLGDSVIADVLAARTAAEEAAEAAAAAAAGVLSDTAVATLIGAAVAPLASAQTVEAANTALQIQIDTLRTQLANLPTGTTPTPPPTTTPLRVPVGLTPPIINAGSLGVPIGISPPVITA</sequence>